<gene>
    <name evidence="1" type="ORF">KV110_31240</name>
</gene>
<reference evidence="1 2" key="1">
    <citation type="submission" date="2021-07" db="EMBL/GenBank/DDBJ databases">
        <title>Whole Genome Sequence of Nocardia Iowensis.</title>
        <authorList>
            <person name="Lamm A."/>
            <person name="Collins-Fairclough A.M."/>
            <person name="Bunk B."/>
            <person name="Sproer C."/>
        </authorList>
    </citation>
    <scope>NUCLEOTIDE SEQUENCE [LARGE SCALE GENOMIC DNA]</scope>
    <source>
        <strain evidence="1 2">NRRL 5646</strain>
    </source>
</reference>
<keyword evidence="2" id="KW-1185">Reference proteome</keyword>
<name>A0ABX8RR15_NOCIO</name>
<evidence type="ECO:0000313" key="2">
    <source>
        <dbReference type="Proteomes" id="UP000694257"/>
    </source>
</evidence>
<organism evidence="1 2">
    <name type="scientific">Nocardia iowensis</name>
    <dbReference type="NCBI Taxonomy" id="204891"/>
    <lineage>
        <taxon>Bacteria</taxon>
        <taxon>Bacillati</taxon>
        <taxon>Actinomycetota</taxon>
        <taxon>Actinomycetes</taxon>
        <taxon>Mycobacteriales</taxon>
        <taxon>Nocardiaceae</taxon>
        <taxon>Nocardia</taxon>
    </lineage>
</organism>
<proteinExistence type="predicted"/>
<dbReference type="EMBL" id="CP078145">
    <property type="protein sequence ID" value="QXN89896.1"/>
    <property type="molecule type" value="Genomic_DNA"/>
</dbReference>
<accession>A0ABX8RR15</accession>
<protein>
    <submittedName>
        <fullName evidence="1">Uncharacterized protein</fullName>
    </submittedName>
</protein>
<dbReference type="RefSeq" id="WP_218470764.1">
    <property type="nucleotide sequence ID" value="NZ_CP078145.1"/>
</dbReference>
<evidence type="ECO:0000313" key="1">
    <source>
        <dbReference type="EMBL" id="QXN89896.1"/>
    </source>
</evidence>
<sequence>MSIHRARPGFMMALNNIQFDVQVRVCRTRPWLPPGVLPFVPRLLPIVRSDRVVPRVDGVLLTDLIDRFELAAGMQPAGEAYGGLNPGSAWNFRLVDHFYGRSTMATGSKTPLLVCECGAWGDWPLLAEIVVSDSLVIWDRIEQPYRPERDYGAFGPFRFDRNQYDDALRDLSRPTSSDLV</sequence>
<dbReference type="Proteomes" id="UP000694257">
    <property type="component" value="Chromosome"/>
</dbReference>